<dbReference type="HOGENOM" id="CLU_3402968_0_0_6"/>
<proteinExistence type="predicted"/>
<name>Q47ZJ3_COLP3</name>
<organism evidence="1 2">
    <name type="scientific">Colwellia psychrerythraea (strain 34H / ATCC BAA-681)</name>
    <name type="common">Vibrio psychroerythus</name>
    <dbReference type="NCBI Taxonomy" id="167879"/>
    <lineage>
        <taxon>Bacteria</taxon>
        <taxon>Pseudomonadati</taxon>
        <taxon>Pseudomonadota</taxon>
        <taxon>Gammaproteobacteria</taxon>
        <taxon>Alteromonadales</taxon>
        <taxon>Colwelliaceae</taxon>
        <taxon>Colwellia</taxon>
    </lineage>
</organism>
<accession>Q47ZJ3</accession>
<dbReference type="KEGG" id="cps:CPS_3079"/>
<gene>
    <name evidence="1" type="ordered locus">CPS_3079</name>
</gene>
<dbReference type="Proteomes" id="UP000000547">
    <property type="component" value="Chromosome"/>
</dbReference>
<reference evidence="1" key="1">
    <citation type="journal article" date="2005" name="Proc. Natl. Acad. Sci. U.S.A.">
        <title>The psychrophilic lifestyle as revealed by the genome sequence of Colwellia psychrerythraea 34H through genomic and proteomic analyses.</title>
        <authorList>
            <person name="Methe B.A."/>
            <person name="Nelson K.E."/>
            <person name="Deming J.W."/>
            <person name="Momen B."/>
            <person name="Melamud E."/>
            <person name="Zhang X."/>
            <person name="Moult J."/>
            <person name="Madupu R."/>
            <person name="Nelson W.C."/>
            <person name="Dodson R.J."/>
            <person name="Brinkac L.M."/>
            <person name="Daugherty S.C."/>
            <person name="Durkin A.S."/>
            <person name="DeBoy R.T."/>
            <person name="Kolonay J.F."/>
            <person name="Sullivan S.A."/>
            <person name="Zhou L."/>
            <person name="Davidsen T.M."/>
            <person name="Wu M."/>
            <person name="Huston A.L."/>
            <person name="Lewis M."/>
            <person name="Weaver B."/>
            <person name="Weidman J.F."/>
            <person name="Khouri H."/>
            <person name="Utterback T.R."/>
            <person name="Feldblyum T.V."/>
            <person name="Fraser C.M."/>
        </authorList>
    </citation>
    <scope>NUCLEOTIDE SEQUENCE [LARGE SCALE GENOMIC DNA]</scope>
    <source>
        <strain evidence="1">34H</strain>
    </source>
</reference>
<dbReference type="EMBL" id="CP000083">
    <property type="protein sequence ID" value="AAZ26631.1"/>
    <property type="molecule type" value="Genomic_DNA"/>
</dbReference>
<evidence type="ECO:0000313" key="2">
    <source>
        <dbReference type="Proteomes" id="UP000000547"/>
    </source>
</evidence>
<protein>
    <submittedName>
        <fullName evidence="1">Uncharacterized protein</fullName>
    </submittedName>
</protein>
<sequence length="30" mass="3484">MKKRAQNGLFKYESERKEASSYQGFASTIK</sequence>
<evidence type="ECO:0000313" key="1">
    <source>
        <dbReference type="EMBL" id="AAZ26631.1"/>
    </source>
</evidence>
<dbReference type="AlphaFoldDB" id="Q47ZJ3"/>